<dbReference type="PANTHER" id="PTHR31592:SF1">
    <property type="entry name" value="TRANSMEMBRANE PROTEIN 192"/>
    <property type="match status" value="1"/>
</dbReference>
<evidence type="ECO:0000313" key="8">
    <source>
        <dbReference type="EMBL" id="KAL1513682.1"/>
    </source>
</evidence>
<comment type="similarity">
    <text evidence="2">Belongs to the TMEM192 family.</text>
</comment>
<keyword evidence="6 7" id="KW-0472">Membrane</keyword>
<dbReference type="Proteomes" id="UP001566132">
    <property type="component" value="Unassembled WGS sequence"/>
</dbReference>
<evidence type="ECO:0000256" key="2">
    <source>
        <dbReference type="ARBA" id="ARBA00006314"/>
    </source>
</evidence>
<dbReference type="GO" id="GO:0016020">
    <property type="term" value="C:membrane"/>
    <property type="evidence" value="ECO:0007669"/>
    <property type="project" value="UniProtKB-SubCell"/>
</dbReference>
<dbReference type="Pfam" id="PF14802">
    <property type="entry name" value="TMEM192"/>
    <property type="match status" value="1"/>
</dbReference>
<keyword evidence="5 7" id="KW-1133">Transmembrane helix</keyword>
<gene>
    <name evidence="8" type="ORF">ABEB36_003059</name>
</gene>
<sequence length="273" mass="31448">MVSLSRSYNTNYGGATFFSESVNMDDRENLLPVLESFGKFKPVPTVPLFSIHLFFTLILDILAIFFASSHPDQKSWCNEYFIIAYLHIAFWLLTCVLHFATKFFHQRVQLHGYLDFYKDIQCHGNLPFLVVSLWTVALSLVQNVMQHYYLDDFTNKCLKGGSMSPRAFLCAFITMEFCVLLGINVSYMMKVISFNRQKPPPDVLKSEWLTSGNPDTFSQNEVGYREMGSKVYDFLEKQADLIRFLKDHNAKLAEKVMTLNSQLRNETQESSGS</sequence>
<feature type="transmembrane region" description="Helical" evidence="7">
    <location>
        <begin position="46"/>
        <end position="68"/>
    </location>
</feature>
<proteinExistence type="inferred from homology"/>
<feature type="transmembrane region" description="Helical" evidence="7">
    <location>
        <begin position="80"/>
        <end position="104"/>
    </location>
</feature>
<feature type="transmembrane region" description="Helical" evidence="7">
    <location>
        <begin position="125"/>
        <end position="145"/>
    </location>
</feature>
<name>A0ABD1FB18_HYPHA</name>
<evidence type="ECO:0000256" key="5">
    <source>
        <dbReference type="ARBA" id="ARBA00022989"/>
    </source>
</evidence>
<evidence type="ECO:0000313" key="9">
    <source>
        <dbReference type="Proteomes" id="UP001566132"/>
    </source>
</evidence>
<evidence type="ECO:0000256" key="3">
    <source>
        <dbReference type="ARBA" id="ARBA00014635"/>
    </source>
</evidence>
<accession>A0ABD1FB18</accession>
<dbReference type="EMBL" id="JBDJPC010000002">
    <property type="protein sequence ID" value="KAL1513682.1"/>
    <property type="molecule type" value="Genomic_DNA"/>
</dbReference>
<keyword evidence="9" id="KW-1185">Reference proteome</keyword>
<organism evidence="8 9">
    <name type="scientific">Hypothenemus hampei</name>
    <name type="common">Coffee berry borer</name>
    <dbReference type="NCBI Taxonomy" id="57062"/>
    <lineage>
        <taxon>Eukaryota</taxon>
        <taxon>Metazoa</taxon>
        <taxon>Ecdysozoa</taxon>
        <taxon>Arthropoda</taxon>
        <taxon>Hexapoda</taxon>
        <taxon>Insecta</taxon>
        <taxon>Pterygota</taxon>
        <taxon>Neoptera</taxon>
        <taxon>Endopterygota</taxon>
        <taxon>Coleoptera</taxon>
        <taxon>Polyphaga</taxon>
        <taxon>Cucujiformia</taxon>
        <taxon>Curculionidae</taxon>
        <taxon>Scolytinae</taxon>
        <taxon>Hypothenemus</taxon>
    </lineage>
</organism>
<protein>
    <recommendedName>
        <fullName evidence="3">Transmembrane protein 192</fullName>
    </recommendedName>
</protein>
<reference evidence="8 9" key="1">
    <citation type="submission" date="2024-05" db="EMBL/GenBank/DDBJ databases">
        <title>Genetic variation in Jamaican populations of the coffee berry borer (Hypothenemus hampei).</title>
        <authorList>
            <person name="Errbii M."/>
            <person name="Myrie A."/>
        </authorList>
    </citation>
    <scope>NUCLEOTIDE SEQUENCE [LARGE SCALE GENOMIC DNA]</scope>
    <source>
        <strain evidence="8">JA-Hopewell-2020-01-JO</strain>
        <tissue evidence="8">Whole body</tissue>
    </source>
</reference>
<comment type="caution">
    <text evidence="8">The sequence shown here is derived from an EMBL/GenBank/DDBJ whole genome shotgun (WGS) entry which is preliminary data.</text>
</comment>
<evidence type="ECO:0000256" key="6">
    <source>
        <dbReference type="ARBA" id="ARBA00023136"/>
    </source>
</evidence>
<evidence type="ECO:0000256" key="1">
    <source>
        <dbReference type="ARBA" id="ARBA00004141"/>
    </source>
</evidence>
<dbReference type="AlphaFoldDB" id="A0ABD1FB18"/>
<evidence type="ECO:0000256" key="4">
    <source>
        <dbReference type="ARBA" id="ARBA00022692"/>
    </source>
</evidence>
<keyword evidence="4 7" id="KW-0812">Transmembrane</keyword>
<comment type="subcellular location">
    <subcellularLocation>
        <location evidence="1">Membrane</location>
        <topology evidence="1">Multi-pass membrane protein</topology>
    </subcellularLocation>
</comment>
<evidence type="ECO:0000256" key="7">
    <source>
        <dbReference type="SAM" id="Phobius"/>
    </source>
</evidence>
<dbReference type="PANTHER" id="PTHR31592">
    <property type="entry name" value="TRANSMEMBRANE PROTEIN 192"/>
    <property type="match status" value="1"/>
</dbReference>
<feature type="transmembrane region" description="Helical" evidence="7">
    <location>
        <begin position="165"/>
        <end position="187"/>
    </location>
</feature>
<dbReference type="InterPro" id="IPR029399">
    <property type="entry name" value="TMEM192"/>
</dbReference>